<sequence>MKNARVLKLYDLIQELKKTEEIIALHRSLSEDTFMIGQYSAVKDQLFARILSELTSPQLASAVSYQLIRQLIESFYQPLADDMPTKTIDQELLELKALALAA</sequence>
<reference evidence="1 2" key="1">
    <citation type="submission" date="2016-10" db="EMBL/GenBank/DDBJ databases">
        <title>Arsenicibacter rosenii gen. nov., sp. nov., an efficient arsenic-methylating bacterium isolated from an arsenic-contaminated paddy soil.</title>
        <authorList>
            <person name="Huang K."/>
        </authorList>
    </citation>
    <scope>NUCLEOTIDE SEQUENCE [LARGE SCALE GENOMIC DNA]</scope>
    <source>
        <strain evidence="1 2">SM-1</strain>
    </source>
</reference>
<comment type="caution">
    <text evidence="1">The sequence shown here is derived from an EMBL/GenBank/DDBJ whole genome shotgun (WGS) entry which is preliminary data.</text>
</comment>
<accession>A0A1S2VN76</accession>
<dbReference type="AlphaFoldDB" id="A0A1S2VN76"/>
<keyword evidence="2" id="KW-1185">Reference proteome</keyword>
<proteinExistence type="predicted"/>
<gene>
    <name evidence="1" type="ORF">BLX24_05195</name>
</gene>
<dbReference type="Proteomes" id="UP000181790">
    <property type="component" value="Unassembled WGS sequence"/>
</dbReference>
<dbReference type="RefSeq" id="WP_071502028.1">
    <property type="nucleotide sequence ID" value="NZ_MORL01000002.1"/>
</dbReference>
<evidence type="ECO:0000313" key="1">
    <source>
        <dbReference type="EMBL" id="OIN60232.1"/>
    </source>
</evidence>
<dbReference type="OrthoDB" id="799380at2"/>
<protein>
    <submittedName>
        <fullName evidence="1">Uncharacterized protein</fullName>
    </submittedName>
</protein>
<evidence type="ECO:0000313" key="2">
    <source>
        <dbReference type="Proteomes" id="UP000181790"/>
    </source>
</evidence>
<dbReference type="EMBL" id="MORL01000002">
    <property type="protein sequence ID" value="OIN60232.1"/>
    <property type="molecule type" value="Genomic_DNA"/>
</dbReference>
<organism evidence="1 2">
    <name type="scientific">Arsenicibacter rosenii</name>
    <dbReference type="NCBI Taxonomy" id="1750698"/>
    <lineage>
        <taxon>Bacteria</taxon>
        <taxon>Pseudomonadati</taxon>
        <taxon>Bacteroidota</taxon>
        <taxon>Cytophagia</taxon>
        <taxon>Cytophagales</taxon>
        <taxon>Spirosomataceae</taxon>
        <taxon>Arsenicibacter</taxon>
    </lineage>
</organism>
<name>A0A1S2VN76_9BACT</name>